<evidence type="ECO:0000256" key="2">
    <source>
        <dbReference type="ARBA" id="ARBA00022475"/>
    </source>
</evidence>
<evidence type="ECO:0000313" key="9">
    <source>
        <dbReference type="Proteomes" id="UP001419910"/>
    </source>
</evidence>
<keyword evidence="9" id="KW-1185">Reference proteome</keyword>
<feature type="domain" description="Cache" evidence="7">
    <location>
        <begin position="48"/>
        <end position="259"/>
    </location>
</feature>
<keyword evidence="6" id="KW-0732">Signal</keyword>
<dbReference type="EMBL" id="JBDIME010000006">
    <property type="protein sequence ID" value="MEN2789963.1"/>
    <property type="molecule type" value="Genomic_DNA"/>
</dbReference>
<dbReference type="RefSeq" id="WP_343891251.1">
    <property type="nucleotide sequence ID" value="NZ_BAAAEH010000040.1"/>
</dbReference>
<feature type="signal peptide" evidence="6">
    <location>
        <begin position="1"/>
        <end position="23"/>
    </location>
</feature>
<dbReference type="Pfam" id="PF02743">
    <property type="entry name" value="dCache_1"/>
    <property type="match status" value="1"/>
</dbReference>
<accession>A0ABU9Y2E2</accession>
<organism evidence="8 9">
    <name type="scientific">Sphingomonas oligophenolica</name>
    <dbReference type="NCBI Taxonomy" id="301154"/>
    <lineage>
        <taxon>Bacteria</taxon>
        <taxon>Pseudomonadati</taxon>
        <taxon>Pseudomonadota</taxon>
        <taxon>Alphaproteobacteria</taxon>
        <taxon>Sphingomonadales</taxon>
        <taxon>Sphingomonadaceae</taxon>
        <taxon>Sphingomonas</taxon>
    </lineage>
</organism>
<feature type="chain" id="PRO_5046828121" evidence="6">
    <location>
        <begin position="24"/>
        <end position="265"/>
    </location>
</feature>
<evidence type="ECO:0000256" key="1">
    <source>
        <dbReference type="ARBA" id="ARBA00004651"/>
    </source>
</evidence>
<evidence type="ECO:0000256" key="4">
    <source>
        <dbReference type="ARBA" id="ARBA00022989"/>
    </source>
</evidence>
<evidence type="ECO:0000313" key="8">
    <source>
        <dbReference type="EMBL" id="MEN2789963.1"/>
    </source>
</evidence>
<comment type="subcellular location">
    <subcellularLocation>
        <location evidence="1">Cell membrane</location>
        <topology evidence="1">Multi-pass membrane protein</topology>
    </subcellularLocation>
</comment>
<evidence type="ECO:0000256" key="5">
    <source>
        <dbReference type="ARBA" id="ARBA00023136"/>
    </source>
</evidence>
<dbReference type="Gene3D" id="3.30.450.20">
    <property type="entry name" value="PAS domain"/>
    <property type="match status" value="1"/>
</dbReference>
<dbReference type="CDD" id="cd12914">
    <property type="entry name" value="PDC1_DGC_like"/>
    <property type="match status" value="1"/>
</dbReference>
<name>A0ABU9Y2E2_9SPHN</name>
<gene>
    <name evidence="8" type="ORF">ABC974_10025</name>
</gene>
<evidence type="ECO:0000256" key="3">
    <source>
        <dbReference type="ARBA" id="ARBA00022692"/>
    </source>
</evidence>
<dbReference type="InterPro" id="IPR033479">
    <property type="entry name" value="dCache_1"/>
</dbReference>
<proteinExistence type="predicted"/>
<keyword evidence="3" id="KW-0812">Transmembrane</keyword>
<reference evidence="8 9" key="1">
    <citation type="submission" date="2024-05" db="EMBL/GenBank/DDBJ databases">
        <authorList>
            <person name="Liu Q."/>
            <person name="Xin Y.-H."/>
        </authorList>
    </citation>
    <scope>NUCLEOTIDE SEQUENCE [LARGE SCALE GENOMIC DNA]</scope>
    <source>
        <strain evidence="8 9">CGMCC 1.10181</strain>
    </source>
</reference>
<evidence type="ECO:0000259" key="7">
    <source>
        <dbReference type="Pfam" id="PF02743"/>
    </source>
</evidence>
<protein>
    <submittedName>
        <fullName evidence="8">Cache domain-containing protein</fullName>
    </submittedName>
</protein>
<keyword evidence="4" id="KW-1133">Transmembrane helix</keyword>
<sequence length="265" mass="28042">MLRPAFPCAAFAACLALSSPGFASSPGPAKPARPVAAFKVDGTLALAAYQAMVEEHLAGVLRSIKALAVTSDARSGDWARIRPALERLSADLPTAATISYVQPDGSYATTAIGQSPDNLSDRAYFPGLMAGKDVVGSLVVSKATGHRSIVVATPVMRDGKVVAAIGVTLRARLISQLVTDHGLLPADLTFYALDSTGKTAIHKDPDLMFAFPSDMGDSSLKAAVKTILGQREGVVHYRFRNDDRTAIFRTSDATGWRFVLVRVGR</sequence>
<dbReference type="Proteomes" id="UP001419910">
    <property type="component" value="Unassembled WGS sequence"/>
</dbReference>
<keyword evidence="5" id="KW-0472">Membrane</keyword>
<keyword evidence="2" id="KW-1003">Cell membrane</keyword>
<evidence type="ECO:0000256" key="6">
    <source>
        <dbReference type="SAM" id="SignalP"/>
    </source>
</evidence>
<comment type="caution">
    <text evidence="8">The sequence shown here is derived from an EMBL/GenBank/DDBJ whole genome shotgun (WGS) entry which is preliminary data.</text>
</comment>